<dbReference type="OrthoDB" id="5377952at2759"/>
<feature type="compositionally biased region" description="Polar residues" evidence="2">
    <location>
        <begin position="132"/>
        <end position="142"/>
    </location>
</feature>
<feature type="region of interest" description="Disordered" evidence="2">
    <location>
        <begin position="1"/>
        <end position="422"/>
    </location>
</feature>
<comment type="caution">
    <text evidence="4">The sequence shown here is derived from an EMBL/GenBank/DDBJ whole genome shotgun (WGS) entry which is preliminary data.</text>
</comment>
<feature type="coiled-coil region" evidence="1">
    <location>
        <begin position="470"/>
        <end position="497"/>
    </location>
</feature>
<gene>
    <name evidence="4" type="ORF">B0J13DRAFT_235720</name>
</gene>
<feature type="compositionally biased region" description="Basic and acidic residues" evidence="2">
    <location>
        <begin position="1"/>
        <end position="17"/>
    </location>
</feature>
<name>A0A9P9F8F2_9HYPO</name>
<keyword evidence="1" id="KW-0175">Coiled coil</keyword>
<evidence type="ECO:0000256" key="2">
    <source>
        <dbReference type="SAM" id="MobiDB-lite"/>
    </source>
</evidence>
<feature type="compositionally biased region" description="Basic and acidic residues" evidence="2">
    <location>
        <begin position="86"/>
        <end position="98"/>
    </location>
</feature>
<protein>
    <recommendedName>
        <fullName evidence="3">Inner kinetochore subunit AME1 domain-containing protein</fullName>
    </recommendedName>
</protein>
<dbReference type="AlphaFoldDB" id="A0A9P9F8F2"/>
<dbReference type="InterPro" id="IPR048743">
    <property type="entry name" value="AME1"/>
</dbReference>
<evidence type="ECO:0000313" key="5">
    <source>
        <dbReference type="Proteomes" id="UP000717696"/>
    </source>
</evidence>
<feature type="domain" description="Inner kinetochore subunit AME1" evidence="3">
    <location>
        <begin position="461"/>
        <end position="645"/>
    </location>
</feature>
<sequence length="653" mass="72078">MATGRERRAERLNERLRGAQRANVEDDSFDLDIAGLNIAGSDPPPPPVSSARRTPNTSAKRKRLDRDNLPPSKTLADSGRRSIRTTPKDPYDLPDTSKESVAQPTVLDEVQQNGDYEQEQGAAGDEEEPVAQPSSAATSPTLPQLEAEEQEDTLESLPEPVAYRSPAVRRISRGRDEEIGESPQDAPGGGTRRSVLMSDAVSSTTRLHEAMSTDGVEPPSSSPLARKSRRSDAAFSVRSAGSSRQRSRLMESEVMDELSPIRVGNQSPADVSDSASAENEQIMEDELAEVTRVEDEPIAADEALAEVPEEEPPAEQEDETEAVEIGEAEAVKALRRKRPRRSLPSQSPELGSRSFEEAEQEEPPAKRKRGRPTTSPATQKQPAPKPKAKDQAKRTSPRSKAKQGSKQKAARKPARESVEGGDATIAVTVQRFVNFKSLDEGDDAEDPLQSEAPFVTRGETVVDVFSQVCMEVIKTALEQLETAIDSTEDKAKKKEFRIKMRAIEAYKEELTSRLLQHAIHLNDWHSLRKRVRLAQKEKLTLREDITRLKGEREQVALRLDAVRIKHEEETKQSKHCLNTSNTMHDVDLAIERGREAPELSRAEQKKAELANLELLVPQISDQVSSASGTGGMLQQVMDFNAFLERAAVALESR</sequence>
<organism evidence="4 5">
    <name type="scientific">Dactylonectria estremocensis</name>
    <dbReference type="NCBI Taxonomy" id="1079267"/>
    <lineage>
        <taxon>Eukaryota</taxon>
        <taxon>Fungi</taxon>
        <taxon>Dikarya</taxon>
        <taxon>Ascomycota</taxon>
        <taxon>Pezizomycotina</taxon>
        <taxon>Sordariomycetes</taxon>
        <taxon>Hypocreomycetidae</taxon>
        <taxon>Hypocreales</taxon>
        <taxon>Nectriaceae</taxon>
        <taxon>Dactylonectria</taxon>
    </lineage>
</organism>
<feature type="compositionally biased region" description="Acidic residues" evidence="2">
    <location>
        <begin position="296"/>
        <end position="327"/>
    </location>
</feature>
<feature type="compositionally biased region" description="Polar residues" evidence="2">
    <location>
        <begin position="264"/>
        <end position="279"/>
    </location>
</feature>
<feature type="compositionally biased region" description="Basic residues" evidence="2">
    <location>
        <begin position="395"/>
        <end position="412"/>
    </location>
</feature>
<dbReference type="EMBL" id="JAGMUU010000004">
    <property type="protein sequence ID" value="KAH7155877.1"/>
    <property type="molecule type" value="Genomic_DNA"/>
</dbReference>
<reference evidence="4" key="1">
    <citation type="journal article" date="2021" name="Nat. Commun.">
        <title>Genetic determinants of endophytism in the Arabidopsis root mycobiome.</title>
        <authorList>
            <person name="Mesny F."/>
            <person name="Miyauchi S."/>
            <person name="Thiergart T."/>
            <person name="Pickel B."/>
            <person name="Atanasova L."/>
            <person name="Karlsson M."/>
            <person name="Huettel B."/>
            <person name="Barry K.W."/>
            <person name="Haridas S."/>
            <person name="Chen C."/>
            <person name="Bauer D."/>
            <person name="Andreopoulos W."/>
            <person name="Pangilinan J."/>
            <person name="LaButti K."/>
            <person name="Riley R."/>
            <person name="Lipzen A."/>
            <person name="Clum A."/>
            <person name="Drula E."/>
            <person name="Henrissat B."/>
            <person name="Kohler A."/>
            <person name="Grigoriev I.V."/>
            <person name="Martin F.M."/>
            <person name="Hacquard S."/>
        </authorList>
    </citation>
    <scope>NUCLEOTIDE SEQUENCE</scope>
    <source>
        <strain evidence="4">MPI-CAGE-AT-0021</strain>
    </source>
</reference>
<dbReference type="Pfam" id="PF20994">
    <property type="entry name" value="CENPU"/>
    <property type="match status" value="1"/>
</dbReference>
<evidence type="ECO:0000259" key="3">
    <source>
        <dbReference type="Pfam" id="PF20994"/>
    </source>
</evidence>
<evidence type="ECO:0000313" key="4">
    <source>
        <dbReference type="EMBL" id="KAH7155877.1"/>
    </source>
</evidence>
<dbReference type="Proteomes" id="UP000717696">
    <property type="component" value="Unassembled WGS sequence"/>
</dbReference>
<evidence type="ECO:0000256" key="1">
    <source>
        <dbReference type="SAM" id="Coils"/>
    </source>
</evidence>
<proteinExistence type="predicted"/>
<accession>A0A9P9F8F2</accession>
<keyword evidence="5" id="KW-1185">Reference proteome</keyword>